<feature type="region of interest" description="Disordered" evidence="1">
    <location>
        <begin position="407"/>
        <end position="441"/>
    </location>
</feature>
<evidence type="ECO:0000313" key="3">
    <source>
        <dbReference type="EMBL" id="RKP36268.1"/>
    </source>
</evidence>
<evidence type="ECO:0008006" key="5">
    <source>
        <dbReference type="Google" id="ProtNLM"/>
    </source>
</evidence>
<dbReference type="AlphaFoldDB" id="A0A4P9ZSU6"/>
<feature type="transmembrane region" description="Helical" evidence="2">
    <location>
        <begin position="309"/>
        <end position="330"/>
    </location>
</feature>
<dbReference type="EMBL" id="ML002686">
    <property type="protein sequence ID" value="RKP36268.1"/>
    <property type="molecule type" value="Genomic_DNA"/>
</dbReference>
<evidence type="ECO:0000256" key="2">
    <source>
        <dbReference type="SAM" id="Phobius"/>
    </source>
</evidence>
<protein>
    <recommendedName>
        <fullName evidence="5">Transmembrane protein</fullName>
    </recommendedName>
</protein>
<organism evidence="3 4">
    <name type="scientific">Dimargaris cristalligena</name>
    <dbReference type="NCBI Taxonomy" id="215637"/>
    <lineage>
        <taxon>Eukaryota</taxon>
        <taxon>Fungi</taxon>
        <taxon>Fungi incertae sedis</taxon>
        <taxon>Zoopagomycota</taxon>
        <taxon>Kickxellomycotina</taxon>
        <taxon>Dimargaritomycetes</taxon>
        <taxon>Dimargaritales</taxon>
        <taxon>Dimargaritaceae</taxon>
        <taxon>Dimargaris</taxon>
    </lineage>
</organism>
<dbReference type="OrthoDB" id="5564813at2759"/>
<gene>
    <name evidence="3" type="ORF">BJ085DRAFT_32717</name>
</gene>
<sequence length="510" mass="55306">MSEFVQIFARNNTASPDMVIYTMSRDWYAWRNAKLIILPMATAMFLSNFINTIWLIRKTFKLYRLQQTEKTARRLSAAIVPASATASSAMTATNLDNQSINTTNILASSRYPSGYSSAYQSAGPVSQPSRGSQQFTTTNTSTLASQFNEVVPFPPTKATSAIHWVFLAQSAFSFVAILLQLVNYYAVDKACEGSGTLATAAYFVATSILALCTGIIIASGEQSRIGSLVNYGLIPVAIGLRVFALLNSLSHRYTTWEPLCEFDVHQTGVMTAALVDLVIWLAQTAMVMESALFFRNLHTTPLRRIFRTGNAGCLLAACVAGVLVSLITLIQGGAGTYSIFPCWFIVWAVSSKLILESFAEGLKSCLQIYSAGISQGVSDLGSSQNGGGGGTSNKYGAGSRGFTTTDGSALVTTDEGSHVKTDSRLSRLSSSLRQPEEAMGKNVYSDEELNGGIPMDRLPIYKPSQAYEQNVGHFGDIVNKDEKTRSPYDIEMGTEMDLPGVNEKRRLSFS</sequence>
<feature type="transmembrane region" description="Helical" evidence="2">
    <location>
        <begin position="199"/>
        <end position="219"/>
    </location>
</feature>
<keyword evidence="2" id="KW-1133">Transmembrane helix</keyword>
<feature type="transmembrane region" description="Helical" evidence="2">
    <location>
        <begin position="35"/>
        <end position="56"/>
    </location>
</feature>
<accession>A0A4P9ZSU6</accession>
<feature type="transmembrane region" description="Helical" evidence="2">
    <location>
        <begin position="164"/>
        <end position="187"/>
    </location>
</feature>
<feature type="transmembrane region" description="Helical" evidence="2">
    <location>
        <begin position="269"/>
        <end position="288"/>
    </location>
</feature>
<keyword evidence="2" id="KW-0812">Transmembrane</keyword>
<name>A0A4P9ZSU6_9FUNG</name>
<feature type="compositionally biased region" description="Basic and acidic residues" evidence="1">
    <location>
        <begin position="415"/>
        <end position="425"/>
    </location>
</feature>
<proteinExistence type="predicted"/>
<evidence type="ECO:0000313" key="4">
    <source>
        <dbReference type="Proteomes" id="UP000268162"/>
    </source>
</evidence>
<reference evidence="4" key="1">
    <citation type="journal article" date="2018" name="Nat. Microbiol.">
        <title>Leveraging single-cell genomics to expand the fungal tree of life.</title>
        <authorList>
            <person name="Ahrendt S.R."/>
            <person name="Quandt C.A."/>
            <person name="Ciobanu D."/>
            <person name="Clum A."/>
            <person name="Salamov A."/>
            <person name="Andreopoulos B."/>
            <person name="Cheng J.F."/>
            <person name="Woyke T."/>
            <person name="Pelin A."/>
            <person name="Henrissat B."/>
            <person name="Reynolds N.K."/>
            <person name="Benny G.L."/>
            <person name="Smith M.E."/>
            <person name="James T.Y."/>
            <person name="Grigoriev I.V."/>
        </authorList>
    </citation>
    <scope>NUCLEOTIDE SEQUENCE [LARGE SCALE GENOMIC DNA]</scope>
    <source>
        <strain evidence="4">RSA 468</strain>
    </source>
</reference>
<keyword evidence="2" id="KW-0472">Membrane</keyword>
<keyword evidence="4" id="KW-1185">Reference proteome</keyword>
<evidence type="ECO:0000256" key="1">
    <source>
        <dbReference type="SAM" id="MobiDB-lite"/>
    </source>
</evidence>
<feature type="transmembrane region" description="Helical" evidence="2">
    <location>
        <begin position="231"/>
        <end position="249"/>
    </location>
</feature>
<dbReference type="Proteomes" id="UP000268162">
    <property type="component" value="Unassembled WGS sequence"/>
</dbReference>